<organism evidence="9 10">
    <name type="scientific">Trachymyrmex septentrionalis</name>
    <dbReference type="NCBI Taxonomy" id="34720"/>
    <lineage>
        <taxon>Eukaryota</taxon>
        <taxon>Metazoa</taxon>
        <taxon>Ecdysozoa</taxon>
        <taxon>Arthropoda</taxon>
        <taxon>Hexapoda</taxon>
        <taxon>Insecta</taxon>
        <taxon>Pterygota</taxon>
        <taxon>Neoptera</taxon>
        <taxon>Endopterygota</taxon>
        <taxon>Hymenoptera</taxon>
        <taxon>Apocrita</taxon>
        <taxon>Aculeata</taxon>
        <taxon>Formicoidea</taxon>
        <taxon>Formicidae</taxon>
        <taxon>Myrmicinae</taxon>
        <taxon>Trachymyrmex</taxon>
    </lineage>
</organism>
<keyword evidence="3" id="KW-0677">Repeat</keyword>
<evidence type="ECO:0000256" key="5">
    <source>
        <dbReference type="ARBA" id="ARBA00022833"/>
    </source>
</evidence>
<dbReference type="PROSITE" id="PS50157">
    <property type="entry name" value="ZINC_FINGER_C2H2_2"/>
    <property type="match status" value="4"/>
</dbReference>
<dbReference type="STRING" id="34720.A0A195FQU2"/>
<dbReference type="GO" id="GO:0010468">
    <property type="term" value="P:regulation of gene expression"/>
    <property type="evidence" value="ECO:0007669"/>
    <property type="project" value="TreeGrafter"/>
</dbReference>
<evidence type="ECO:0000256" key="2">
    <source>
        <dbReference type="ARBA" id="ARBA00022723"/>
    </source>
</evidence>
<keyword evidence="2" id="KW-0479">Metal-binding</keyword>
<protein>
    <recommendedName>
        <fullName evidence="8">C2H2-type domain-containing protein</fullName>
    </recommendedName>
</protein>
<feature type="domain" description="C2H2-type" evidence="8">
    <location>
        <begin position="261"/>
        <end position="288"/>
    </location>
</feature>
<dbReference type="InterPro" id="IPR013087">
    <property type="entry name" value="Znf_C2H2_type"/>
</dbReference>
<evidence type="ECO:0000313" key="10">
    <source>
        <dbReference type="Proteomes" id="UP000078541"/>
    </source>
</evidence>
<dbReference type="PANTHER" id="PTHR16515:SF66">
    <property type="entry name" value="C2H2-TYPE DOMAIN-CONTAINING PROTEIN"/>
    <property type="match status" value="1"/>
</dbReference>
<evidence type="ECO:0000259" key="8">
    <source>
        <dbReference type="PROSITE" id="PS50157"/>
    </source>
</evidence>
<dbReference type="EMBL" id="KQ981305">
    <property type="protein sequence ID" value="KYN42838.1"/>
    <property type="molecule type" value="Genomic_DNA"/>
</dbReference>
<keyword evidence="10" id="KW-1185">Reference proteome</keyword>
<feature type="domain" description="C2H2-type" evidence="8">
    <location>
        <begin position="316"/>
        <end position="338"/>
    </location>
</feature>
<evidence type="ECO:0000256" key="4">
    <source>
        <dbReference type="ARBA" id="ARBA00022771"/>
    </source>
</evidence>
<evidence type="ECO:0000313" key="9">
    <source>
        <dbReference type="EMBL" id="KYN42838.1"/>
    </source>
</evidence>
<keyword evidence="6" id="KW-0539">Nucleus</keyword>
<accession>A0A195FQU2</accession>
<dbReference type="Gene3D" id="3.30.160.60">
    <property type="entry name" value="Classic Zinc Finger"/>
    <property type="match status" value="3"/>
</dbReference>
<keyword evidence="5" id="KW-0862">Zinc</keyword>
<evidence type="ECO:0000256" key="3">
    <source>
        <dbReference type="ARBA" id="ARBA00022737"/>
    </source>
</evidence>
<dbReference type="PANTHER" id="PTHR16515">
    <property type="entry name" value="PR DOMAIN ZINC FINGER PROTEIN"/>
    <property type="match status" value="1"/>
</dbReference>
<dbReference type="Pfam" id="PF00096">
    <property type="entry name" value="zf-C2H2"/>
    <property type="match status" value="1"/>
</dbReference>
<dbReference type="GO" id="GO:0005634">
    <property type="term" value="C:nucleus"/>
    <property type="evidence" value="ECO:0007669"/>
    <property type="project" value="UniProtKB-SubCell"/>
</dbReference>
<dbReference type="Pfam" id="PF13912">
    <property type="entry name" value="zf-C2H2_6"/>
    <property type="match status" value="1"/>
</dbReference>
<evidence type="ECO:0000256" key="6">
    <source>
        <dbReference type="ARBA" id="ARBA00023242"/>
    </source>
</evidence>
<dbReference type="SUPFAM" id="SSF57667">
    <property type="entry name" value="beta-beta-alpha zinc fingers"/>
    <property type="match status" value="1"/>
</dbReference>
<name>A0A195FQU2_9HYME</name>
<dbReference type="GO" id="GO:0008270">
    <property type="term" value="F:zinc ion binding"/>
    <property type="evidence" value="ECO:0007669"/>
    <property type="project" value="UniProtKB-KW"/>
</dbReference>
<evidence type="ECO:0000256" key="1">
    <source>
        <dbReference type="ARBA" id="ARBA00004123"/>
    </source>
</evidence>
<dbReference type="InterPro" id="IPR050331">
    <property type="entry name" value="Zinc_finger"/>
</dbReference>
<sequence length="398" mass="45560">MLKNVASVIIHFREYETIPMFANSDSNSRDSARAFVVVSLIKVVPRSIERQPIRSYTNMRIKTIPRHRMLQSSIKIASASRSSSEESDADIEKDFDSIGAINGQDSCQAYALPSKILIPITTFTSPNNGMTFSSSTSTLPSLINNNNVEVMNLSTKDNPSNHIDDITTDTSAEPEDKLKDSFLYKIMTDPNFVKNIQRNKQKKFVCIFCKEEFVTCEELTNHMEARKNESNQIVCCACKKIFAEERYLRYHQRCHSDRTKFTCDICTRKYTRLDNLARHNVLHVNPDKFCCSICNKTFTRKDLLNKHRKSHDKYNLYCVKCGRYFKSIITLGNHQKSHREVSNASNILVHKSESSVSSENLICKTENLVSAKNKVYEAYDLTLGESLVCKTDDVNHRI</sequence>
<feature type="domain" description="C2H2-type" evidence="8">
    <location>
        <begin position="233"/>
        <end position="260"/>
    </location>
</feature>
<dbReference type="SMART" id="SM00355">
    <property type="entry name" value="ZnF_C2H2"/>
    <property type="match status" value="5"/>
</dbReference>
<dbReference type="InterPro" id="IPR036236">
    <property type="entry name" value="Znf_C2H2_sf"/>
</dbReference>
<dbReference type="Proteomes" id="UP000078541">
    <property type="component" value="Unassembled WGS sequence"/>
</dbReference>
<dbReference type="AlphaFoldDB" id="A0A195FQU2"/>
<comment type="subcellular location">
    <subcellularLocation>
        <location evidence="1">Nucleus</location>
    </subcellularLocation>
</comment>
<dbReference type="PROSITE" id="PS00028">
    <property type="entry name" value="ZINC_FINGER_C2H2_1"/>
    <property type="match status" value="4"/>
</dbReference>
<feature type="domain" description="C2H2-type" evidence="8">
    <location>
        <begin position="289"/>
        <end position="311"/>
    </location>
</feature>
<proteinExistence type="predicted"/>
<keyword evidence="4 7" id="KW-0863">Zinc-finger</keyword>
<gene>
    <name evidence="9" type="ORF">ALC56_02640</name>
</gene>
<reference evidence="9 10" key="1">
    <citation type="submission" date="2016-03" db="EMBL/GenBank/DDBJ databases">
        <title>Trachymyrmex septentrionalis WGS genome.</title>
        <authorList>
            <person name="Nygaard S."/>
            <person name="Hu H."/>
            <person name="Boomsma J."/>
            <person name="Zhang G."/>
        </authorList>
    </citation>
    <scope>NUCLEOTIDE SEQUENCE [LARGE SCALE GENOMIC DNA]</scope>
    <source>
        <strain evidence="9">Tsep2-gDNA-1</strain>
        <tissue evidence="9">Whole body</tissue>
    </source>
</reference>
<evidence type="ECO:0000256" key="7">
    <source>
        <dbReference type="PROSITE-ProRule" id="PRU00042"/>
    </source>
</evidence>